<dbReference type="GO" id="GO:0055085">
    <property type="term" value="P:transmembrane transport"/>
    <property type="evidence" value="ECO:0007669"/>
    <property type="project" value="InterPro"/>
</dbReference>
<protein>
    <submittedName>
        <fullName evidence="11">Peptide ABC transporter permease SapC</fullName>
    </submittedName>
</protein>
<evidence type="ECO:0000256" key="8">
    <source>
        <dbReference type="ARBA" id="ARBA00024202"/>
    </source>
</evidence>
<dbReference type="InterPro" id="IPR025966">
    <property type="entry name" value="OppC_N"/>
</dbReference>
<keyword evidence="7 9" id="KW-0472">Membrane</keyword>
<keyword evidence="6 9" id="KW-1133">Transmembrane helix</keyword>
<keyword evidence="5 9" id="KW-0812">Transmembrane</keyword>
<evidence type="ECO:0000256" key="5">
    <source>
        <dbReference type="ARBA" id="ARBA00022692"/>
    </source>
</evidence>
<evidence type="ECO:0000256" key="6">
    <source>
        <dbReference type="ARBA" id="ARBA00022989"/>
    </source>
</evidence>
<evidence type="ECO:0000313" key="11">
    <source>
        <dbReference type="EMBL" id="PLR40585.1"/>
    </source>
</evidence>
<feature type="transmembrane region" description="Helical" evidence="9">
    <location>
        <begin position="134"/>
        <end position="155"/>
    </location>
</feature>
<reference evidence="11 12" key="1">
    <citation type="submission" date="2017-12" db="EMBL/GenBank/DDBJ databases">
        <title>Characterization of six clinical isolates of Enterochimera gen. nov., a novel genus of the Yersiniaciae family and the three species Enterochimera arupensis sp. nov., Enterochimera coloradensis sp. nov, and Enterochimera californica sp. nov.</title>
        <authorList>
            <person name="Rossi A."/>
            <person name="Fisher M."/>
        </authorList>
    </citation>
    <scope>NUCLEOTIDE SEQUENCE [LARGE SCALE GENOMIC DNA]</scope>
    <source>
        <strain evidence="12">2016-Iso4</strain>
    </source>
</reference>
<dbReference type="CDD" id="cd06261">
    <property type="entry name" value="TM_PBP2"/>
    <property type="match status" value="1"/>
</dbReference>
<dbReference type="AlphaFoldDB" id="A0A2N5EDF9"/>
<keyword evidence="2 9" id="KW-0813">Transport</keyword>
<dbReference type="EMBL" id="PJZH01000001">
    <property type="protein sequence ID" value="PLR40585.1"/>
    <property type="molecule type" value="Genomic_DNA"/>
</dbReference>
<dbReference type="GO" id="GO:0005886">
    <property type="term" value="C:plasma membrane"/>
    <property type="evidence" value="ECO:0007669"/>
    <property type="project" value="UniProtKB-SubCell"/>
</dbReference>
<dbReference type="Proteomes" id="UP000234503">
    <property type="component" value="Unassembled WGS sequence"/>
</dbReference>
<dbReference type="InterPro" id="IPR000515">
    <property type="entry name" value="MetI-like"/>
</dbReference>
<feature type="transmembrane region" description="Helical" evidence="9">
    <location>
        <begin position="258"/>
        <end position="280"/>
    </location>
</feature>
<evidence type="ECO:0000259" key="10">
    <source>
        <dbReference type="PROSITE" id="PS50928"/>
    </source>
</evidence>
<evidence type="ECO:0000256" key="1">
    <source>
        <dbReference type="ARBA" id="ARBA00004429"/>
    </source>
</evidence>
<sequence length="297" mass="32247">MPFDNVYHEKRIAGPLRAMWRAFYRDTLAMIGFYGVVLLMLLCVFGHYLAPYTLDQQFLGYQLLPPSWSRYGNVSFFLGTDDLGRDILSRLLSGAAPTLGSAAVVTAAAALFGLILGVLAGITHGLRSAVMNHVLDTLLSIPSLLLAIIVVAFIGPKLEHAMLAVWLALVPRMVRTVYSAVHDELEKEYVVAARLDGASIRYLLWYAILPNIAAVLVTEFTRALSMAILDIAALGFLDLGAQLPSPEWGAMLGDSLELVYVAPWTVMLPGAAIMVSVLLINLMGDGMRRAINAGIES</sequence>
<keyword evidence="12" id="KW-1185">Reference proteome</keyword>
<evidence type="ECO:0000313" key="12">
    <source>
        <dbReference type="Proteomes" id="UP000234503"/>
    </source>
</evidence>
<dbReference type="PROSITE" id="PS50928">
    <property type="entry name" value="ABC_TM1"/>
    <property type="match status" value="1"/>
</dbReference>
<comment type="subcellular location">
    <subcellularLocation>
        <location evidence="1">Cell inner membrane</location>
        <topology evidence="1">Multi-pass membrane protein</topology>
    </subcellularLocation>
    <subcellularLocation>
        <location evidence="9">Cell membrane</location>
        <topology evidence="9">Multi-pass membrane protein</topology>
    </subcellularLocation>
</comment>
<dbReference type="SUPFAM" id="SSF161098">
    <property type="entry name" value="MetI-like"/>
    <property type="match status" value="1"/>
</dbReference>
<evidence type="ECO:0000256" key="2">
    <source>
        <dbReference type="ARBA" id="ARBA00022448"/>
    </source>
</evidence>
<name>A0A2N5EDF9_9GAMM</name>
<dbReference type="InterPro" id="IPR050366">
    <property type="entry name" value="BP-dependent_transpt_permease"/>
</dbReference>
<dbReference type="Pfam" id="PF12911">
    <property type="entry name" value="OppC_N"/>
    <property type="match status" value="1"/>
</dbReference>
<organism evidence="11 12">
    <name type="scientific">Chimaeribacter coloradensis</name>
    <dbReference type="NCBI Taxonomy" id="2060068"/>
    <lineage>
        <taxon>Bacteria</taxon>
        <taxon>Pseudomonadati</taxon>
        <taxon>Pseudomonadota</taxon>
        <taxon>Gammaproteobacteria</taxon>
        <taxon>Enterobacterales</taxon>
        <taxon>Yersiniaceae</taxon>
        <taxon>Chimaeribacter</taxon>
    </lineage>
</organism>
<keyword evidence="4" id="KW-0997">Cell inner membrane</keyword>
<comment type="similarity">
    <text evidence="8">Belongs to the binding-protein-dependent transport system permease family. OppBC subfamily.</text>
</comment>
<evidence type="ECO:0000256" key="4">
    <source>
        <dbReference type="ARBA" id="ARBA00022519"/>
    </source>
</evidence>
<dbReference type="FunFam" id="1.10.3720.10:FF:000019">
    <property type="entry name" value="Antimicrobial peptide ABC transporter permease SapC"/>
    <property type="match status" value="1"/>
</dbReference>
<dbReference type="NCBIfam" id="NF011691">
    <property type="entry name" value="PRK15111.1"/>
    <property type="match status" value="1"/>
</dbReference>
<accession>A0A2N5EDF9</accession>
<proteinExistence type="inferred from homology"/>
<feature type="domain" description="ABC transmembrane type-1" evidence="10">
    <location>
        <begin position="99"/>
        <end position="284"/>
    </location>
</feature>
<comment type="caution">
    <text evidence="11">The sequence shown here is derived from an EMBL/GenBank/DDBJ whole genome shotgun (WGS) entry which is preliminary data.</text>
</comment>
<evidence type="ECO:0000256" key="3">
    <source>
        <dbReference type="ARBA" id="ARBA00022475"/>
    </source>
</evidence>
<feature type="transmembrane region" description="Helical" evidence="9">
    <location>
        <begin position="99"/>
        <end position="122"/>
    </location>
</feature>
<dbReference type="OrthoDB" id="9805884at2"/>
<dbReference type="RefSeq" id="WP_101822097.1">
    <property type="nucleotide sequence ID" value="NZ_PJZH01000001.1"/>
</dbReference>
<dbReference type="PANTHER" id="PTHR43386:SF5">
    <property type="entry name" value="PUTRESCINE EXPORT SYSTEM PERMEASE PROTEIN SAPC"/>
    <property type="match status" value="1"/>
</dbReference>
<evidence type="ECO:0000256" key="9">
    <source>
        <dbReference type="RuleBase" id="RU363032"/>
    </source>
</evidence>
<feature type="transmembrane region" description="Helical" evidence="9">
    <location>
        <begin position="27"/>
        <end position="50"/>
    </location>
</feature>
<dbReference type="InterPro" id="IPR035906">
    <property type="entry name" value="MetI-like_sf"/>
</dbReference>
<evidence type="ECO:0000256" key="7">
    <source>
        <dbReference type="ARBA" id="ARBA00023136"/>
    </source>
</evidence>
<feature type="transmembrane region" description="Helical" evidence="9">
    <location>
        <begin position="202"/>
        <end position="220"/>
    </location>
</feature>
<keyword evidence="3" id="KW-1003">Cell membrane</keyword>
<dbReference type="PANTHER" id="PTHR43386">
    <property type="entry name" value="OLIGOPEPTIDE TRANSPORT SYSTEM PERMEASE PROTEIN APPC"/>
    <property type="match status" value="1"/>
</dbReference>
<dbReference type="Pfam" id="PF00528">
    <property type="entry name" value="BPD_transp_1"/>
    <property type="match status" value="1"/>
</dbReference>
<dbReference type="Gene3D" id="1.10.3720.10">
    <property type="entry name" value="MetI-like"/>
    <property type="match status" value="1"/>
</dbReference>
<gene>
    <name evidence="11" type="ORF">CYR32_02270</name>
</gene>